<dbReference type="EMBL" id="PICB01001594">
    <property type="protein sequence ID" value="PLP41325.1"/>
    <property type="molecule type" value="Genomic_DNA"/>
</dbReference>
<keyword evidence="2" id="KW-0560">Oxidoreductase</keyword>
<dbReference type="SUPFAM" id="SSF89733">
    <property type="entry name" value="L-sulfolactate dehydrogenase-like"/>
    <property type="match status" value="1"/>
</dbReference>
<evidence type="ECO:0000313" key="4">
    <source>
        <dbReference type="Proteomes" id="UP000234473"/>
    </source>
</evidence>
<reference evidence="3 4" key="2">
    <citation type="submission" date="2018-01" db="EMBL/GenBank/DDBJ databases">
        <title>Genomic study of Klebsiella pneumoniae.</title>
        <authorList>
            <person name="Yang Y."/>
            <person name="Bicalho R."/>
        </authorList>
    </citation>
    <scope>NUCLEOTIDE SEQUENCE [LARGE SCALE GENOMIC DNA]</scope>
    <source>
        <strain evidence="3 4">A5</strain>
    </source>
</reference>
<dbReference type="InterPro" id="IPR003767">
    <property type="entry name" value="Malate/L-lactate_DH-like"/>
</dbReference>
<dbReference type="InterPro" id="IPR043143">
    <property type="entry name" value="Mal/L-sulf/L-lact_DH-like_NADP"/>
</dbReference>
<dbReference type="PANTHER" id="PTHR11091">
    <property type="entry name" value="OXIDOREDUCTASE-RELATED"/>
    <property type="match status" value="1"/>
</dbReference>
<organism evidence="3 4">
    <name type="scientific">Klebsiella variicola</name>
    <dbReference type="NCBI Taxonomy" id="244366"/>
    <lineage>
        <taxon>Bacteria</taxon>
        <taxon>Pseudomonadati</taxon>
        <taxon>Pseudomonadota</taxon>
        <taxon>Gammaproteobacteria</taxon>
        <taxon>Enterobacterales</taxon>
        <taxon>Enterobacteriaceae</taxon>
        <taxon>Klebsiella/Raoultella group</taxon>
        <taxon>Klebsiella</taxon>
        <taxon>Klebsiella pneumoniae complex</taxon>
    </lineage>
</organism>
<proteinExistence type="inferred from homology"/>
<gene>
    <name evidence="3" type="ORF">CWM98_24605</name>
</gene>
<dbReference type="GO" id="GO:0016491">
    <property type="term" value="F:oxidoreductase activity"/>
    <property type="evidence" value="ECO:0007669"/>
    <property type="project" value="UniProtKB-KW"/>
</dbReference>
<protein>
    <submittedName>
        <fullName evidence="3">Oxidoreductase</fullName>
    </submittedName>
</protein>
<dbReference type="Proteomes" id="UP000234473">
    <property type="component" value="Unassembled WGS sequence"/>
</dbReference>
<sequence length="249" mass="25927">MESVTLSLPEAYDLALEVLSANGFSADHAAAIARNVTAGERDGCASHGLWRLLGIVDTLRKGKVSPDAEPQIHDQAPAIARADAGGAFSLLAYERALPLLLEKARQNGIAALAINRCVHFSALFADIEPLTEAGLVGLACTPSHAWVAPAGGTRPLFGTNPIAFGWPRRDKPPFIVDMATSAAARGEIQLYQRAGKALPEGWGIDSQGQPTTDAAEVLNGAMLTFGGHKGSALAAMVELLAGPLIGDMT</sequence>
<name>A0A2N5AAD7_KLEVA</name>
<evidence type="ECO:0000256" key="2">
    <source>
        <dbReference type="ARBA" id="ARBA00023002"/>
    </source>
</evidence>
<evidence type="ECO:0000256" key="1">
    <source>
        <dbReference type="ARBA" id="ARBA00006056"/>
    </source>
</evidence>
<dbReference type="PANTHER" id="PTHR11091:SF0">
    <property type="entry name" value="MALATE DEHYDROGENASE"/>
    <property type="match status" value="1"/>
</dbReference>
<comment type="caution">
    <text evidence="3">The sequence shown here is derived from an EMBL/GenBank/DDBJ whole genome shotgun (WGS) entry which is preliminary data.</text>
</comment>
<dbReference type="Gene3D" id="1.10.1530.10">
    <property type="match status" value="1"/>
</dbReference>
<dbReference type="InterPro" id="IPR043144">
    <property type="entry name" value="Mal/L-sulf/L-lact_DH-like_ah"/>
</dbReference>
<evidence type="ECO:0000313" key="3">
    <source>
        <dbReference type="EMBL" id="PLP41325.1"/>
    </source>
</evidence>
<dbReference type="Gene3D" id="3.30.1370.60">
    <property type="entry name" value="Hypothetical oxidoreductase yiak, domain 2"/>
    <property type="match status" value="1"/>
</dbReference>
<reference evidence="3 4" key="1">
    <citation type="submission" date="2017-11" db="EMBL/GenBank/DDBJ databases">
        <authorList>
            <person name="Han C.G."/>
        </authorList>
    </citation>
    <scope>NUCLEOTIDE SEQUENCE [LARGE SCALE GENOMIC DNA]</scope>
    <source>
        <strain evidence="3 4">A5</strain>
    </source>
</reference>
<dbReference type="AlphaFoldDB" id="A0A2N5AAD7"/>
<feature type="non-terminal residue" evidence="3">
    <location>
        <position position="249"/>
    </location>
</feature>
<comment type="similarity">
    <text evidence="1">Belongs to the LDH2/MDH2 oxidoreductase family.</text>
</comment>
<dbReference type="Pfam" id="PF02615">
    <property type="entry name" value="Ldh_2"/>
    <property type="match status" value="1"/>
</dbReference>
<accession>A0A2N5AAD7</accession>
<dbReference type="InterPro" id="IPR036111">
    <property type="entry name" value="Mal/L-sulfo/L-lacto_DH-like_sf"/>
</dbReference>